<dbReference type="NCBIfam" id="TIGR03026">
    <property type="entry name" value="NDP-sugDHase"/>
    <property type="match status" value="1"/>
</dbReference>
<dbReference type="GO" id="GO:0016628">
    <property type="term" value="F:oxidoreductase activity, acting on the CH-CH group of donors, NAD or NADP as acceptor"/>
    <property type="evidence" value="ECO:0007669"/>
    <property type="project" value="InterPro"/>
</dbReference>
<dbReference type="OrthoDB" id="9803238at2"/>
<keyword evidence="3" id="KW-0520">NAD</keyword>
<comment type="caution">
    <text evidence="6">The sequence shown here is derived from an EMBL/GenBank/DDBJ whole genome shotgun (WGS) entry which is preliminary data.</text>
</comment>
<dbReference type="PIRSF" id="PIRSF500136">
    <property type="entry name" value="UDP_ManNAc_DH"/>
    <property type="match status" value="1"/>
</dbReference>
<dbReference type="Gene3D" id="3.40.50.720">
    <property type="entry name" value="NAD(P)-binding Rossmann-like Domain"/>
    <property type="match status" value="2"/>
</dbReference>
<dbReference type="PIRSF" id="PIRSF000124">
    <property type="entry name" value="UDPglc_GDPman_dh"/>
    <property type="match status" value="1"/>
</dbReference>
<dbReference type="InterPro" id="IPR028359">
    <property type="entry name" value="UDP_ManNAc/GlcNAc_DH"/>
</dbReference>
<sequence>MDKLTKLKIAVLGCGYVGLPLIIELSKHFSVLGFDIDQSRIKELRSFIDRNGDYSAKEVREAEAVFSFDKQKLKGFDVFIVAVPTPVLNDRPDLSCLIDAAQTVSSSLSPGNCVIFESTVSPGCTRNVCLPILEKGSGLKAGKDFLLAYSPERINPGDQSHALSKVAKVVSGLDDKSLKFVSRLYEKIVPSIHEAESLEVAEASKLLENIQRDVNIALLNELLFCFDEMGIPMDSVLKSASTKWNFNNYHPGLVGGHCVPVDPYYLIDEARKFSANLPLIAQARKTNEEAVANFYRKILNKLKRPYASSYVLINGLSFKPEVPDIRNTQVPSLKSMLEQNGVKVDIYDPNVKPEVAKNSFGIELLKKLPVFDNYHLIVSPYDLSIKKGGRF</sequence>
<dbReference type="SUPFAM" id="SSF48179">
    <property type="entry name" value="6-phosphogluconate dehydrogenase C-terminal domain-like"/>
    <property type="match status" value="1"/>
</dbReference>
<dbReference type="InterPro" id="IPR008927">
    <property type="entry name" value="6-PGluconate_DH-like_C_sf"/>
</dbReference>
<dbReference type="Pfam" id="PF03721">
    <property type="entry name" value="UDPG_MGDP_dh_N"/>
    <property type="match status" value="1"/>
</dbReference>
<dbReference type="InterPro" id="IPR001732">
    <property type="entry name" value="UDP-Glc/GDP-Man_DH_N"/>
</dbReference>
<dbReference type="RefSeq" id="WP_008864306.1">
    <property type="nucleotide sequence ID" value="NZ_GL883713.1"/>
</dbReference>
<evidence type="ECO:0000256" key="2">
    <source>
        <dbReference type="ARBA" id="ARBA00023002"/>
    </source>
</evidence>
<dbReference type="PANTHER" id="PTHR43491:SF2">
    <property type="entry name" value="UDP-N-ACETYL-D-MANNOSAMINE DEHYDROGENASE"/>
    <property type="match status" value="1"/>
</dbReference>
<evidence type="ECO:0000256" key="1">
    <source>
        <dbReference type="ARBA" id="ARBA00006601"/>
    </source>
</evidence>
<dbReference type="GO" id="GO:0000271">
    <property type="term" value="P:polysaccharide biosynthetic process"/>
    <property type="evidence" value="ECO:0007669"/>
    <property type="project" value="InterPro"/>
</dbReference>
<dbReference type="AlphaFoldDB" id="F3QKP1"/>
<evidence type="ECO:0000313" key="6">
    <source>
        <dbReference type="EMBL" id="EGG54296.1"/>
    </source>
</evidence>
<dbReference type="InterPro" id="IPR036291">
    <property type="entry name" value="NAD(P)-bd_dom_sf"/>
</dbReference>
<dbReference type="InterPro" id="IPR014027">
    <property type="entry name" value="UDP-Glc/GDP-Man_DH_C"/>
</dbReference>
<dbReference type="InterPro" id="IPR017476">
    <property type="entry name" value="UDP-Glc/GDP-Man"/>
</dbReference>
<organism evidence="6 7">
    <name type="scientific">Parasutterella excrementihominis YIT 11859</name>
    <dbReference type="NCBI Taxonomy" id="762966"/>
    <lineage>
        <taxon>Bacteria</taxon>
        <taxon>Pseudomonadati</taxon>
        <taxon>Pseudomonadota</taxon>
        <taxon>Betaproteobacteria</taxon>
        <taxon>Burkholderiales</taxon>
        <taxon>Sutterellaceae</taxon>
        <taxon>Parasutterella</taxon>
    </lineage>
</organism>
<dbReference type="GO" id="GO:0051287">
    <property type="term" value="F:NAD binding"/>
    <property type="evidence" value="ECO:0007669"/>
    <property type="project" value="InterPro"/>
</dbReference>
<keyword evidence="7" id="KW-1185">Reference proteome</keyword>
<feature type="domain" description="UDP-glucose/GDP-mannose dehydrogenase C-terminal" evidence="5">
    <location>
        <begin position="312"/>
        <end position="390"/>
    </location>
</feature>
<dbReference type="GeneID" id="43348909"/>
<evidence type="ECO:0000259" key="5">
    <source>
        <dbReference type="SMART" id="SM00984"/>
    </source>
</evidence>
<protein>
    <submittedName>
        <fullName evidence="6">Nucleotide sugar dehydrogenase</fullName>
    </submittedName>
</protein>
<dbReference type="Proteomes" id="UP000005156">
    <property type="component" value="Unassembled WGS sequence"/>
</dbReference>
<dbReference type="PANTHER" id="PTHR43491">
    <property type="entry name" value="UDP-N-ACETYL-D-MANNOSAMINE DEHYDROGENASE"/>
    <property type="match status" value="1"/>
</dbReference>
<dbReference type="EMBL" id="AFBP01000041">
    <property type="protein sequence ID" value="EGG54296.1"/>
    <property type="molecule type" value="Genomic_DNA"/>
</dbReference>
<name>F3QKP1_9BURK</name>
<dbReference type="Pfam" id="PF00984">
    <property type="entry name" value="UDPG_MGDP_dh"/>
    <property type="match status" value="1"/>
</dbReference>
<accession>F3QKP1</accession>
<keyword evidence="2" id="KW-0560">Oxidoreductase</keyword>
<comment type="similarity">
    <text evidence="1 4">Belongs to the UDP-glucose/GDP-mannose dehydrogenase family.</text>
</comment>
<gene>
    <name evidence="6" type="ORF">HMPREF9439_01502</name>
</gene>
<dbReference type="InterPro" id="IPR036220">
    <property type="entry name" value="UDP-Glc/GDP-Man_DH_C_sf"/>
</dbReference>
<reference evidence="6 7" key="1">
    <citation type="submission" date="2011-02" db="EMBL/GenBank/DDBJ databases">
        <authorList>
            <person name="Weinstock G."/>
            <person name="Sodergren E."/>
            <person name="Clifton S."/>
            <person name="Fulton L."/>
            <person name="Fulton B."/>
            <person name="Courtney L."/>
            <person name="Fronick C."/>
            <person name="Harrison M."/>
            <person name="Strong C."/>
            <person name="Farmer C."/>
            <person name="Delahaunty K."/>
            <person name="Markovic C."/>
            <person name="Hall O."/>
            <person name="Minx P."/>
            <person name="Tomlinson C."/>
            <person name="Mitreva M."/>
            <person name="Hou S."/>
            <person name="Chen J."/>
            <person name="Wollam A."/>
            <person name="Pepin K.H."/>
            <person name="Johnson M."/>
            <person name="Bhonagiri V."/>
            <person name="Zhang X."/>
            <person name="Suruliraj S."/>
            <person name="Warren W."/>
            <person name="Chinwalla A."/>
            <person name="Mardis E.R."/>
            <person name="Wilson R.K."/>
        </authorList>
    </citation>
    <scope>NUCLEOTIDE SEQUENCE [LARGE SCALE GENOMIC DNA]</scope>
    <source>
        <strain evidence="6 7">YIT 11859</strain>
    </source>
</reference>
<dbReference type="InterPro" id="IPR014026">
    <property type="entry name" value="UDP-Glc/GDP-Man_DH_dimer"/>
</dbReference>
<proteinExistence type="inferred from homology"/>
<dbReference type="GO" id="GO:0016616">
    <property type="term" value="F:oxidoreductase activity, acting on the CH-OH group of donors, NAD or NADP as acceptor"/>
    <property type="evidence" value="ECO:0007669"/>
    <property type="project" value="InterPro"/>
</dbReference>
<evidence type="ECO:0000256" key="3">
    <source>
        <dbReference type="ARBA" id="ARBA00023027"/>
    </source>
</evidence>
<dbReference type="HOGENOM" id="CLU_023810_3_1_4"/>
<evidence type="ECO:0000256" key="4">
    <source>
        <dbReference type="PIRNR" id="PIRNR000124"/>
    </source>
</evidence>
<dbReference type="eggNOG" id="COG0677">
    <property type="taxonomic scope" value="Bacteria"/>
</dbReference>
<dbReference type="SUPFAM" id="SSF51735">
    <property type="entry name" value="NAD(P)-binding Rossmann-fold domains"/>
    <property type="match status" value="1"/>
</dbReference>
<dbReference type="SUPFAM" id="SSF52413">
    <property type="entry name" value="UDP-glucose/GDP-mannose dehydrogenase C-terminal domain"/>
    <property type="match status" value="1"/>
</dbReference>
<dbReference type="SMART" id="SM00984">
    <property type="entry name" value="UDPG_MGDP_dh_C"/>
    <property type="match status" value="1"/>
</dbReference>
<dbReference type="Pfam" id="PF03720">
    <property type="entry name" value="UDPG_MGDP_dh_C"/>
    <property type="match status" value="1"/>
</dbReference>
<evidence type="ECO:0000313" key="7">
    <source>
        <dbReference type="Proteomes" id="UP000005156"/>
    </source>
</evidence>